<dbReference type="OrthoDB" id="444325at2759"/>
<accession>M7SCV0</accession>
<evidence type="ECO:0000256" key="1">
    <source>
        <dbReference type="SAM" id="MobiDB-lite"/>
    </source>
</evidence>
<evidence type="ECO:0000313" key="3">
    <source>
        <dbReference type="Proteomes" id="UP000012174"/>
    </source>
</evidence>
<gene>
    <name evidence="2" type="ORF">UCREL1_11053</name>
</gene>
<feature type="region of interest" description="Disordered" evidence="1">
    <location>
        <begin position="199"/>
        <end position="218"/>
    </location>
</feature>
<dbReference type="KEGG" id="ela:UCREL1_11053"/>
<proteinExistence type="predicted"/>
<sequence length="351" mass="39454">MDITDILETLAIEHLGQVKLDDLATKIEQATPEKINRSQALKVIMGWLHEQIKRDNIMQNGSLRDFVNLLRDSGTCPFTKEEVIQDFEKWQMKDAAEDPTNRRQYSIAKSELQLLFDQVPIYLQALRSTRGTSHKENALIREDATDYNPSDRKTFFIRTGGGHGNNKAKRIDSVGMRADEGRLSYDDDIFIDSQQFLQTPKTKKTHKPDTDDQVSEEGEFVKVARSEPVLIPEEAEQAKRDTDRLLGELEAEILATLPSIKGTAPCGPSGVAMLDTHHNDAGHMDIDEGTCQSDADTGPAEVDLALIESPDGTRYRLVTETQFSPEIVALFRNRENPILNSKDNRKTASQM</sequence>
<dbReference type="HOGENOM" id="CLU_789961_0_0_1"/>
<dbReference type="STRING" id="1287681.M7SCV0"/>
<keyword evidence="3" id="KW-1185">Reference proteome</keyword>
<protein>
    <submittedName>
        <fullName evidence="2">Uncharacterized protein</fullName>
    </submittedName>
</protein>
<organism evidence="2 3">
    <name type="scientific">Eutypa lata (strain UCR-EL1)</name>
    <name type="common">Grapevine dieback disease fungus</name>
    <name type="synonym">Eutypa armeniacae</name>
    <dbReference type="NCBI Taxonomy" id="1287681"/>
    <lineage>
        <taxon>Eukaryota</taxon>
        <taxon>Fungi</taxon>
        <taxon>Dikarya</taxon>
        <taxon>Ascomycota</taxon>
        <taxon>Pezizomycotina</taxon>
        <taxon>Sordariomycetes</taxon>
        <taxon>Xylariomycetidae</taxon>
        <taxon>Xylariales</taxon>
        <taxon>Diatrypaceae</taxon>
        <taxon>Eutypa</taxon>
    </lineage>
</organism>
<dbReference type="EMBL" id="KB707513">
    <property type="protein sequence ID" value="EMR62008.1"/>
    <property type="molecule type" value="Genomic_DNA"/>
</dbReference>
<dbReference type="Proteomes" id="UP000012174">
    <property type="component" value="Unassembled WGS sequence"/>
</dbReference>
<dbReference type="AlphaFoldDB" id="M7SCV0"/>
<evidence type="ECO:0000313" key="2">
    <source>
        <dbReference type="EMBL" id="EMR62008.1"/>
    </source>
</evidence>
<reference evidence="3" key="1">
    <citation type="journal article" date="2013" name="Genome Announc.">
        <title>Draft genome sequence of the grapevine dieback fungus Eutypa lata UCR-EL1.</title>
        <authorList>
            <person name="Blanco-Ulate B."/>
            <person name="Rolshausen P.E."/>
            <person name="Cantu D."/>
        </authorList>
    </citation>
    <scope>NUCLEOTIDE SEQUENCE [LARGE SCALE GENOMIC DNA]</scope>
    <source>
        <strain evidence="3">UCR-EL1</strain>
    </source>
</reference>
<name>M7SCV0_EUTLA</name>